<reference evidence="4" key="1">
    <citation type="journal article" date="2019" name="Int. J. Syst. Evol. Microbiol.">
        <title>The Global Catalogue of Microorganisms (GCM) 10K type strain sequencing project: providing services to taxonomists for standard genome sequencing and annotation.</title>
        <authorList>
            <consortium name="The Broad Institute Genomics Platform"/>
            <consortium name="The Broad Institute Genome Sequencing Center for Infectious Disease"/>
            <person name="Wu L."/>
            <person name="Ma J."/>
        </authorList>
    </citation>
    <scope>NUCLEOTIDE SEQUENCE [LARGE SCALE GENOMIC DNA]</scope>
    <source>
        <strain evidence="4">DT43</strain>
    </source>
</reference>
<feature type="transmembrane region" description="Helical" evidence="2">
    <location>
        <begin position="52"/>
        <end position="72"/>
    </location>
</feature>
<sequence length="100" mass="10320">MLFAATQLMATAAVTLLLAKRAARPGRVRMTRLGLAVSGVGFLGAAAVTDPVTLVLANLVLGAGLGAVRCIVQVMGGSRRPPDQSRPRPGGVVNWRPVPH</sequence>
<feature type="region of interest" description="Disordered" evidence="1">
    <location>
        <begin position="77"/>
        <end position="100"/>
    </location>
</feature>
<dbReference type="EMBL" id="JBHSFG010000072">
    <property type="protein sequence ID" value="MFC4469947.1"/>
    <property type="molecule type" value="Genomic_DNA"/>
</dbReference>
<keyword evidence="2" id="KW-0812">Transmembrane</keyword>
<dbReference type="InterPro" id="IPR036259">
    <property type="entry name" value="MFS_trans_sf"/>
</dbReference>
<keyword evidence="2" id="KW-1133">Transmembrane helix</keyword>
<organism evidence="3 4">
    <name type="scientific">Streptomyces xiangluensis</name>
    <dbReference type="NCBI Taxonomy" id="2665720"/>
    <lineage>
        <taxon>Bacteria</taxon>
        <taxon>Bacillati</taxon>
        <taxon>Actinomycetota</taxon>
        <taxon>Actinomycetes</taxon>
        <taxon>Kitasatosporales</taxon>
        <taxon>Streptomycetaceae</taxon>
        <taxon>Streptomyces</taxon>
    </lineage>
</organism>
<keyword evidence="2" id="KW-0472">Membrane</keyword>
<gene>
    <name evidence="3" type="ORF">ACFPH6_36535</name>
</gene>
<evidence type="ECO:0000313" key="3">
    <source>
        <dbReference type="EMBL" id="MFC4469947.1"/>
    </source>
</evidence>
<dbReference type="Proteomes" id="UP001596012">
    <property type="component" value="Unassembled WGS sequence"/>
</dbReference>
<comment type="caution">
    <text evidence="3">The sequence shown here is derived from an EMBL/GenBank/DDBJ whole genome shotgun (WGS) entry which is preliminary data.</text>
</comment>
<dbReference type="SUPFAM" id="SSF103473">
    <property type="entry name" value="MFS general substrate transporter"/>
    <property type="match status" value="1"/>
</dbReference>
<accession>A0ABV8YY46</accession>
<name>A0ABV8YY46_9ACTN</name>
<evidence type="ECO:0000256" key="1">
    <source>
        <dbReference type="SAM" id="MobiDB-lite"/>
    </source>
</evidence>
<proteinExistence type="predicted"/>
<protein>
    <submittedName>
        <fullName evidence="3">Uncharacterized protein</fullName>
    </submittedName>
</protein>
<evidence type="ECO:0000313" key="4">
    <source>
        <dbReference type="Proteomes" id="UP001596012"/>
    </source>
</evidence>
<keyword evidence="4" id="KW-1185">Reference proteome</keyword>
<dbReference type="RefSeq" id="WP_386349849.1">
    <property type="nucleotide sequence ID" value="NZ_JBHSFG010000072.1"/>
</dbReference>
<evidence type="ECO:0000256" key="2">
    <source>
        <dbReference type="SAM" id="Phobius"/>
    </source>
</evidence>